<proteinExistence type="predicted"/>
<dbReference type="Proteomes" id="UP000236161">
    <property type="component" value="Unassembled WGS sequence"/>
</dbReference>
<evidence type="ECO:0000313" key="1">
    <source>
        <dbReference type="EMBL" id="PKA48719.1"/>
    </source>
</evidence>
<dbReference type="EMBL" id="KZ452239">
    <property type="protein sequence ID" value="PKA48719.1"/>
    <property type="molecule type" value="Genomic_DNA"/>
</dbReference>
<accession>A0A2H9ZZI6</accession>
<dbReference type="AlphaFoldDB" id="A0A2H9ZZI6"/>
<sequence>MDIVDQIVVKSKDLLDQNRPMARIWLTQTEAGVWSVNQNLALVGQPNLALVGQPNPWLWLTKFKTLVDQKAQASDRLKLGFGRPKPMLWSSKKSKLLFDQMGLGSLVYQEEQGLWSIRAGFG</sequence>
<keyword evidence="2" id="KW-1185">Reference proteome</keyword>
<name>A0A2H9ZZI6_9ASPA</name>
<evidence type="ECO:0000313" key="2">
    <source>
        <dbReference type="Proteomes" id="UP000236161"/>
    </source>
</evidence>
<gene>
    <name evidence="1" type="ORF">AXF42_Ash021403</name>
</gene>
<organism evidence="1 2">
    <name type="scientific">Apostasia shenzhenica</name>
    <dbReference type="NCBI Taxonomy" id="1088818"/>
    <lineage>
        <taxon>Eukaryota</taxon>
        <taxon>Viridiplantae</taxon>
        <taxon>Streptophyta</taxon>
        <taxon>Embryophyta</taxon>
        <taxon>Tracheophyta</taxon>
        <taxon>Spermatophyta</taxon>
        <taxon>Magnoliopsida</taxon>
        <taxon>Liliopsida</taxon>
        <taxon>Asparagales</taxon>
        <taxon>Orchidaceae</taxon>
        <taxon>Apostasioideae</taxon>
        <taxon>Apostasia</taxon>
    </lineage>
</organism>
<reference evidence="1 2" key="1">
    <citation type="journal article" date="2017" name="Nature">
        <title>The Apostasia genome and the evolution of orchids.</title>
        <authorList>
            <person name="Zhang G.Q."/>
            <person name="Liu K.W."/>
            <person name="Li Z."/>
            <person name="Lohaus R."/>
            <person name="Hsiao Y.Y."/>
            <person name="Niu S.C."/>
            <person name="Wang J.Y."/>
            <person name="Lin Y.C."/>
            <person name="Xu Q."/>
            <person name="Chen L.J."/>
            <person name="Yoshida K."/>
            <person name="Fujiwara S."/>
            <person name="Wang Z.W."/>
            <person name="Zhang Y.Q."/>
            <person name="Mitsuda N."/>
            <person name="Wang M."/>
            <person name="Liu G.H."/>
            <person name="Pecoraro L."/>
            <person name="Huang H.X."/>
            <person name="Xiao X.J."/>
            <person name="Lin M."/>
            <person name="Wu X.Y."/>
            <person name="Wu W.L."/>
            <person name="Chen Y.Y."/>
            <person name="Chang S.B."/>
            <person name="Sakamoto S."/>
            <person name="Ohme-Takagi M."/>
            <person name="Yagi M."/>
            <person name="Zeng S.J."/>
            <person name="Shen C.Y."/>
            <person name="Yeh C.M."/>
            <person name="Luo Y.B."/>
            <person name="Tsai W.C."/>
            <person name="Van de Peer Y."/>
            <person name="Liu Z.J."/>
        </authorList>
    </citation>
    <scope>NUCLEOTIDE SEQUENCE [LARGE SCALE GENOMIC DNA]</scope>
    <source>
        <strain evidence="2">cv. Shenzhen</strain>
        <tissue evidence="1">Stem</tissue>
    </source>
</reference>
<protein>
    <submittedName>
        <fullName evidence="1">Uncharacterized protein</fullName>
    </submittedName>
</protein>